<protein>
    <submittedName>
        <fullName evidence="2">Uncharacterized protein</fullName>
    </submittedName>
</protein>
<proteinExistence type="predicted"/>
<feature type="region of interest" description="Disordered" evidence="1">
    <location>
        <begin position="1"/>
        <end position="64"/>
    </location>
</feature>
<dbReference type="EMBL" id="JBEYXT010000347">
    <property type="protein sequence ID" value="MEU6806663.1"/>
    <property type="molecule type" value="Genomic_DNA"/>
</dbReference>
<feature type="compositionally biased region" description="Low complexity" evidence="1">
    <location>
        <begin position="30"/>
        <end position="44"/>
    </location>
</feature>
<reference evidence="2 3" key="1">
    <citation type="submission" date="2024-06" db="EMBL/GenBank/DDBJ databases">
        <title>The Natural Products Discovery Center: Release of the First 8490 Sequenced Strains for Exploring Actinobacteria Biosynthetic Diversity.</title>
        <authorList>
            <person name="Kalkreuter E."/>
            <person name="Kautsar S.A."/>
            <person name="Yang D."/>
            <person name="Bader C.D."/>
            <person name="Teijaro C.N."/>
            <person name="Fluegel L."/>
            <person name="Davis C.M."/>
            <person name="Simpson J.R."/>
            <person name="Lauterbach L."/>
            <person name="Steele A.D."/>
            <person name="Gui C."/>
            <person name="Meng S."/>
            <person name="Li G."/>
            <person name="Viehrig K."/>
            <person name="Ye F."/>
            <person name="Su P."/>
            <person name="Kiefer A.F."/>
            <person name="Nichols A."/>
            <person name="Cepeda A.J."/>
            <person name="Yan W."/>
            <person name="Fan B."/>
            <person name="Jiang Y."/>
            <person name="Adhikari A."/>
            <person name="Zheng C.-J."/>
            <person name="Schuster L."/>
            <person name="Cowan T.M."/>
            <person name="Smanski M.J."/>
            <person name="Chevrette M.G."/>
            <person name="De Carvalho L.P.S."/>
            <person name="Shen B."/>
        </authorList>
    </citation>
    <scope>NUCLEOTIDE SEQUENCE [LARGE SCALE GENOMIC DNA]</scope>
    <source>
        <strain evidence="2 3">NPDC046851</strain>
    </source>
</reference>
<evidence type="ECO:0000313" key="2">
    <source>
        <dbReference type="EMBL" id="MEU6806663.1"/>
    </source>
</evidence>
<evidence type="ECO:0000313" key="3">
    <source>
        <dbReference type="Proteomes" id="UP001551189"/>
    </source>
</evidence>
<comment type="caution">
    <text evidence="2">The sequence shown here is derived from an EMBL/GenBank/DDBJ whole genome shotgun (WGS) entry which is preliminary data.</text>
</comment>
<gene>
    <name evidence="2" type="ORF">ABZ931_37650</name>
</gene>
<feature type="compositionally biased region" description="Basic residues" evidence="1">
    <location>
        <begin position="48"/>
        <end position="58"/>
    </location>
</feature>
<evidence type="ECO:0000256" key="1">
    <source>
        <dbReference type="SAM" id="MobiDB-lite"/>
    </source>
</evidence>
<keyword evidence="3" id="KW-1185">Reference proteome</keyword>
<accession>A0ABV3BB45</accession>
<dbReference type="RefSeq" id="WP_359702458.1">
    <property type="nucleotide sequence ID" value="NZ_JBEYXT010000347.1"/>
</dbReference>
<dbReference type="Proteomes" id="UP001551189">
    <property type="component" value="Unassembled WGS sequence"/>
</dbReference>
<organism evidence="2 3">
    <name type="scientific">Streptomyces neyagawaensis</name>
    <dbReference type="NCBI Taxonomy" id="42238"/>
    <lineage>
        <taxon>Bacteria</taxon>
        <taxon>Bacillati</taxon>
        <taxon>Actinomycetota</taxon>
        <taxon>Actinomycetes</taxon>
        <taxon>Kitasatosporales</taxon>
        <taxon>Streptomycetaceae</taxon>
        <taxon>Streptomyces</taxon>
    </lineage>
</organism>
<feature type="non-terminal residue" evidence="2">
    <location>
        <position position="64"/>
    </location>
</feature>
<name>A0ABV3BB45_9ACTN</name>
<sequence length="64" mass="6617">MDPRLPQAGAGSGSPAGPYTSRMPGRDSDSSSATRASATAAPSSVPRTRLRKSFHHGRATISHL</sequence>